<keyword evidence="2" id="KW-1185">Reference proteome</keyword>
<name>A0AAV5VNP7_9BILA</name>
<gene>
    <name evidence="1" type="ORF">PFISCL1PPCAC_12451</name>
</gene>
<dbReference type="EMBL" id="BTSY01000003">
    <property type="protein sequence ID" value="GMT21154.1"/>
    <property type="molecule type" value="Genomic_DNA"/>
</dbReference>
<feature type="non-terminal residue" evidence="1">
    <location>
        <position position="97"/>
    </location>
</feature>
<reference evidence="1" key="1">
    <citation type="submission" date="2023-10" db="EMBL/GenBank/DDBJ databases">
        <title>Genome assembly of Pristionchus species.</title>
        <authorList>
            <person name="Yoshida K."/>
            <person name="Sommer R.J."/>
        </authorList>
    </citation>
    <scope>NUCLEOTIDE SEQUENCE</scope>
    <source>
        <strain evidence="1">RS5133</strain>
    </source>
</reference>
<accession>A0AAV5VNP7</accession>
<evidence type="ECO:0000313" key="1">
    <source>
        <dbReference type="EMBL" id="GMT21154.1"/>
    </source>
</evidence>
<dbReference type="AlphaFoldDB" id="A0AAV5VNP7"/>
<feature type="non-terminal residue" evidence="1">
    <location>
        <position position="1"/>
    </location>
</feature>
<sequence>GYRCLTSMVGHLLSQHKTTPKKEGLAFRCDCGCECYSTKHTKYGKQCEVTNFKLVRKTVVIASAIGKPAVAAVTAENTAAAPAAAPVDAATQQEQEH</sequence>
<comment type="caution">
    <text evidence="1">The sequence shown here is derived from an EMBL/GenBank/DDBJ whole genome shotgun (WGS) entry which is preliminary data.</text>
</comment>
<protein>
    <submittedName>
        <fullName evidence="1">Uncharacterized protein</fullName>
    </submittedName>
</protein>
<organism evidence="1 2">
    <name type="scientific">Pristionchus fissidentatus</name>
    <dbReference type="NCBI Taxonomy" id="1538716"/>
    <lineage>
        <taxon>Eukaryota</taxon>
        <taxon>Metazoa</taxon>
        <taxon>Ecdysozoa</taxon>
        <taxon>Nematoda</taxon>
        <taxon>Chromadorea</taxon>
        <taxon>Rhabditida</taxon>
        <taxon>Rhabditina</taxon>
        <taxon>Diplogasteromorpha</taxon>
        <taxon>Diplogasteroidea</taxon>
        <taxon>Neodiplogasteridae</taxon>
        <taxon>Pristionchus</taxon>
    </lineage>
</organism>
<proteinExistence type="predicted"/>
<dbReference type="Proteomes" id="UP001432322">
    <property type="component" value="Unassembled WGS sequence"/>
</dbReference>
<evidence type="ECO:0000313" key="2">
    <source>
        <dbReference type="Proteomes" id="UP001432322"/>
    </source>
</evidence>